<reference evidence="1 2" key="1">
    <citation type="submission" date="2006-09" db="EMBL/GenBank/DDBJ databases">
        <title>Sequence and annotation of the 288-kb ATCV-1 virus that infects an endosymbiotic Chlorella strain of the heliozoon Acanthocystis turfacea.</title>
        <authorList>
            <person name="Fitzgerald L.A."/>
            <person name="Graves M.V."/>
            <person name="Li X."/>
            <person name="Pfitzner A.J.P."/>
            <person name="Hartigan J."/>
            <person name="Van Etten J.L."/>
        </authorList>
    </citation>
    <scope>NUCLEOTIDE SEQUENCE [LARGE SCALE GENOMIC DNA]</scope>
    <source>
        <strain evidence="1 2">ATCV-1</strain>
    </source>
</reference>
<organism evidence="1 2">
    <name type="scientific">Chlorovirus heliozoae</name>
    <dbReference type="NCBI Taxonomy" id="322019"/>
    <lineage>
        <taxon>Viruses</taxon>
        <taxon>Varidnaviria</taxon>
        <taxon>Bamfordvirae</taxon>
        <taxon>Nucleocytoviricota</taxon>
        <taxon>Megaviricetes</taxon>
        <taxon>Algavirales</taxon>
        <taxon>Phycodnaviridae</taxon>
        <taxon>Chlorovirus</taxon>
    </lineage>
</organism>
<dbReference type="Proteomes" id="UP000202420">
    <property type="component" value="Segment"/>
</dbReference>
<evidence type="ECO:0000313" key="2">
    <source>
        <dbReference type="Proteomes" id="UP000202420"/>
    </source>
</evidence>
<accession>A7K9P8</accession>
<evidence type="ECO:0000313" key="1">
    <source>
        <dbReference type="EMBL" id="ABT16772.1"/>
    </source>
</evidence>
<name>A7K9P8_9PHYC</name>
<dbReference type="EMBL" id="EF101928">
    <property type="protein sequence ID" value="ABT16772.1"/>
    <property type="molecule type" value="Genomic_DNA"/>
</dbReference>
<keyword evidence="2" id="KW-1185">Reference proteome</keyword>
<dbReference type="RefSeq" id="YP_001427119.1">
    <property type="nucleotide sequence ID" value="NC_008724.1"/>
</dbReference>
<dbReference type="KEGG" id="vg:5470756"/>
<dbReference type="GeneID" id="5470756"/>
<proteinExistence type="predicted"/>
<sequence>MASINESCARMAASLAAIDAAKKRTVVLDTIINPKQMKTTTVVKKTIIRTAAPKPAEPKAAETKAVATKSTATKGVERNAIVAPSAPVKPKAKKSSALNKLVKGKKFDFSA</sequence>
<protein>
    <submittedName>
        <fullName evidence="1">Uncharacterized protein Z638L</fullName>
    </submittedName>
</protein>
<gene>
    <name evidence="1" type="primary">Z638L</name>
    <name evidence="1" type="ORF">ATCV1_Z638L</name>
</gene>